<dbReference type="InterPro" id="IPR000871">
    <property type="entry name" value="Beta-lactam_class-A"/>
</dbReference>
<dbReference type="CDD" id="cd00118">
    <property type="entry name" value="LysM"/>
    <property type="match status" value="1"/>
</dbReference>
<dbReference type="Gene3D" id="3.10.350.10">
    <property type="entry name" value="LysM domain"/>
    <property type="match status" value="1"/>
</dbReference>
<dbReference type="eggNOG" id="COG1388">
    <property type="taxonomic scope" value="Bacteria"/>
</dbReference>
<organism evidence="3 4">
    <name type="scientific">Thermobaculum terrenum (strain ATCC BAA-798 / CCMEE 7001 / YNP1)</name>
    <dbReference type="NCBI Taxonomy" id="525904"/>
    <lineage>
        <taxon>Bacteria</taxon>
        <taxon>Bacillati</taxon>
        <taxon>Chloroflexota</taxon>
        <taxon>Chloroflexia</taxon>
        <taxon>Candidatus Thermobaculales</taxon>
        <taxon>Candidatus Thermobaculaceae</taxon>
        <taxon>Thermobaculum</taxon>
    </lineage>
</organism>
<proteinExistence type="predicted"/>
<sequence length="414" mass="44779">MLFRKKGSNPLILFLSFMLILVVAFALGRCGNDLAPEGVTPSPTVGASHASPGSSNSAVHSPTPAAGAQVTPTKPASVPPSPAPTQPTREPTRNPNRSPRPTATPKEKNRARYYVVVAGDTLWGISRKFGITVDDLARANGLSVNATLQVGQRLIIPSMDEDSDFELPPITNRLDAPKQANLRSIAPDLVEYLTSRQGVSAAAVYLPETDTIYTWNTNIKFQMASTVKVPIMVTQLSQQYRRDPSASSPGTDLLVPMITVSDNDAATALLNAVGGPAAVERELNRRGITHTDINPNAWGLSTTTAPDMVMLLRSLYYGQYLNEPLRGVAIRLMASIVQDQRWGVPQGLPAGTPIAFKGGWLPLDDGWLVHQIGITEVKGKTVIFAFYNSKQPTWDYGKDTLRNSAMILSREDLP</sequence>
<dbReference type="RefSeq" id="WP_012875792.1">
    <property type="nucleotide sequence ID" value="NC_013525.1"/>
</dbReference>
<dbReference type="PANTHER" id="PTHR35333:SF3">
    <property type="entry name" value="BETA-LACTAMASE-TYPE TRANSPEPTIDASE FOLD CONTAINING PROTEIN"/>
    <property type="match status" value="1"/>
</dbReference>
<feature type="region of interest" description="Disordered" evidence="1">
    <location>
        <begin position="41"/>
        <end position="108"/>
    </location>
</feature>
<dbReference type="InterPro" id="IPR018392">
    <property type="entry name" value="LysM"/>
</dbReference>
<feature type="domain" description="LysM" evidence="2">
    <location>
        <begin position="112"/>
        <end position="156"/>
    </location>
</feature>
<evidence type="ECO:0000313" key="4">
    <source>
        <dbReference type="Proteomes" id="UP000000323"/>
    </source>
</evidence>
<evidence type="ECO:0000313" key="3">
    <source>
        <dbReference type="EMBL" id="ACZ42761.1"/>
    </source>
</evidence>
<feature type="compositionally biased region" description="Low complexity" evidence="1">
    <location>
        <begin position="86"/>
        <end position="104"/>
    </location>
</feature>
<dbReference type="Pfam" id="PF13354">
    <property type="entry name" value="Beta-lactamase2"/>
    <property type="match status" value="1"/>
</dbReference>
<dbReference type="KEGG" id="ttr:Tter_1855"/>
<dbReference type="SUPFAM" id="SSF54106">
    <property type="entry name" value="LysM domain"/>
    <property type="match status" value="1"/>
</dbReference>
<dbReference type="GO" id="GO:0008800">
    <property type="term" value="F:beta-lactamase activity"/>
    <property type="evidence" value="ECO:0007669"/>
    <property type="project" value="InterPro"/>
</dbReference>
<dbReference type="PANTHER" id="PTHR35333">
    <property type="entry name" value="BETA-LACTAMASE"/>
    <property type="match status" value="1"/>
</dbReference>
<gene>
    <name evidence="3" type="ordered locus">Tter_1855</name>
</gene>
<accession>D1CD96</accession>
<dbReference type="SUPFAM" id="SSF56601">
    <property type="entry name" value="beta-lactamase/transpeptidase-like"/>
    <property type="match status" value="1"/>
</dbReference>
<name>D1CD96_THET1</name>
<dbReference type="GO" id="GO:0046677">
    <property type="term" value="P:response to antibiotic"/>
    <property type="evidence" value="ECO:0007669"/>
    <property type="project" value="InterPro"/>
</dbReference>
<reference evidence="4" key="1">
    <citation type="journal article" date="2010" name="Stand. Genomic Sci.">
        <title>Complete genome sequence of 'Thermobaculum terrenum' type strain (YNP1).</title>
        <authorList>
            <person name="Kiss H."/>
            <person name="Cleland D."/>
            <person name="Lapidus A."/>
            <person name="Lucas S."/>
            <person name="Glavina Del Rio T."/>
            <person name="Nolan M."/>
            <person name="Tice H."/>
            <person name="Han C."/>
            <person name="Goodwin L."/>
            <person name="Pitluck S."/>
            <person name="Liolios K."/>
            <person name="Ivanova N."/>
            <person name="Mavromatis K."/>
            <person name="Ovchinnikova G."/>
            <person name="Pati A."/>
            <person name="Chen A."/>
            <person name="Palaniappan K."/>
            <person name="Land M."/>
            <person name="Hauser L."/>
            <person name="Chang Y."/>
            <person name="Jeffries C."/>
            <person name="Lu M."/>
            <person name="Brettin T."/>
            <person name="Detter J."/>
            <person name="Goker M."/>
            <person name="Tindall B."/>
            <person name="Beck B."/>
            <person name="McDermott T."/>
            <person name="Woyke T."/>
            <person name="Bristow J."/>
            <person name="Eisen J."/>
            <person name="Markowitz V."/>
            <person name="Hugenholtz P."/>
            <person name="Kyrpides N."/>
            <person name="Klenk H."/>
            <person name="Cheng J."/>
        </authorList>
    </citation>
    <scope>NUCLEOTIDE SEQUENCE [LARGE SCALE GENOMIC DNA]</scope>
    <source>
        <strain evidence="4">ATCC BAA-798 / YNP1</strain>
    </source>
</reference>
<dbReference type="HOGENOM" id="CLU_663807_0_0_0"/>
<dbReference type="PROSITE" id="PS51782">
    <property type="entry name" value="LYSM"/>
    <property type="match status" value="1"/>
</dbReference>
<dbReference type="SMART" id="SM00257">
    <property type="entry name" value="LysM"/>
    <property type="match status" value="1"/>
</dbReference>
<dbReference type="Gene3D" id="3.40.710.10">
    <property type="entry name" value="DD-peptidase/beta-lactamase superfamily"/>
    <property type="match status" value="1"/>
</dbReference>
<keyword evidence="4" id="KW-1185">Reference proteome</keyword>
<dbReference type="EMBL" id="CP001825">
    <property type="protein sequence ID" value="ACZ42761.1"/>
    <property type="molecule type" value="Genomic_DNA"/>
</dbReference>
<feature type="compositionally biased region" description="Polar residues" evidence="1">
    <location>
        <begin position="41"/>
        <end position="60"/>
    </location>
</feature>
<dbReference type="AlphaFoldDB" id="D1CD96"/>
<protein>
    <submittedName>
        <fullName evidence="3">Peptidoglycan-binding LysM</fullName>
    </submittedName>
</protein>
<dbReference type="OrthoDB" id="5243140at2"/>
<evidence type="ECO:0000259" key="2">
    <source>
        <dbReference type="PROSITE" id="PS51782"/>
    </source>
</evidence>
<dbReference type="STRING" id="525904.Tter_1855"/>
<dbReference type="CAZy" id="CBM50">
    <property type="family name" value="Carbohydrate-Binding Module Family 50"/>
</dbReference>
<dbReference type="Proteomes" id="UP000000323">
    <property type="component" value="Chromosome 1"/>
</dbReference>
<dbReference type="eggNOG" id="COG2367">
    <property type="taxonomic scope" value="Bacteria"/>
</dbReference>
<evidence type="ECO:0000256" key="1">
    <source>
        <dbReference type="SAM" id="MobiDB-lite"/>
    </source>
</evidence>
<dbReference type="InterPro" id="IPR012338">
    <property type="entry name" value="Beta-lactam/transpept-like"/>
</dbReference>
<dbReference type="GO" id="GO:0030655">
    <property type="term" value="P:beta-lactam antibiotic catabolic process"/>
    <property type="evidence" value="ECO:0007669"/>
    <property type="project" value="InterPro"/>
</dbReference>
<dbReference type="InterPro" id="IPR036779">
    <property type="entry name" value="LysM_dom_sf"/>
</dbReference>
<dbReference type="InterPro" id="IPR045155">
    <property type="entry name" value="Beta-lactam_cat"/>
</dbReference>
<dbReference type="Pfam" id="PF01476">
    <property type="entry name" value="LysM"/>
    <property type="match status" value="1"/>
</dbReference>